<sequence length="484" mass="54236">MDSTFTFDFSDATSDEVDASNKRPRTEGDPNPRRSPVEQDRVAQRKKPAASSTQQGLSSTILRITLPLPRTPTTTMALASSRYDSGDFEGLLAAVGENPHRQLTRRGEPPLAPTNLAQLGIPDKIFPHVHVPTFRIFGNVIEDQVRRVREIANPKVAIVVHGGGQDINTTGGPLRDKITKLLSDLSFPPSKNQQMPIDNAEAAATTLPSTQIRIYLAQVRTPKKSNTFGQPWTWFADLGPDAEWLRQWLLYQEVFPITPTLSFSVHPLDELIQPYAVEDTPQACQQFAKEIKDYVWKDRDFTVSTAHQVEANWGLHGDPATLLKLVTNTINVVCVTAELKTSRKEVPAYLVYIKPVTNDTTAYLKWAKKFTKTEVYWRGPCMLEVDKASVDCKLCKDTSHCAHECPLNVEGWKGTAVKDIYTRQELEARTAGASTAEEETAGQDWQQVKARRAERDSRPPKSAKATQRNRRPTDHKGKGRDDRR</sequence>
<dbReference type="KEGG" id="dsq:DICSQDRAFT_170828"/>
<protein>
    <submittedName>
        <fullName evidence="2">Uncharacterized protein</fullName>
    </submittedName>
</protein>
<feature type="compositionally biased region" description="Basic and acidic residues" evidence="1">
    <location>
        <begin position="471"/>
        <end position="484"/>
    </location>
</feature>
<organism evidence="2 3">
    <name type="scientific">Dichomitus squalens (strain LYAD-421)</name>
    <name type="common">Western red white-rot fungus</name>
    <dbReference type="NCBI Taxonomy" id="732165"/>
    <lineage>
        <taxon>Eukaryota</taxon>
        <taxon>Fungi</taxon>
        <taxon>Dikarya</taxon>
        <taxon>Basidiomycota</taxon>
        <taxon>Agaricomycotina</taxon>
        <taxon>Agaricomycetes</taxon>
        <taxon>Polyporales</taxon>
        <taxon>Polyporaceae</taxon>
        <taxon>Dichomitus</taxon>
    </lineage>
</organism>
<evidence type="ECO:0000256" key="1">
    <source>
        <dbReference type="SAM" id="MobiDB-lite"/>
    </source>
</evidence>
<gene>
    <name evidence="2" type="ORF">DICSQDRAFT_170828</name>
</gene>
<evidence type="ECO:0000313" key="3">
    <source>
        <dbReference type="Proteomes" id="UP000053319"/>
    </source>
</evidence>
<dbReference type="OrthoDB" id="2755229at2759"/>
<accession>R7SX83</accession>
<feature type="region of interest" description="Disordered" evidence="1">
    <location>
        <begin position="1"/>
        <end position="60"/>
    </location>
</feature>
<feature type="region of interest" description="Disordered" evidence="1">
    <location>
        <begin position="430"/>
        <end position="484"/>
    </location>
</feature>
<dbReference type="HOGENOM" id="CLU_511930_0_0_1"/>
<name>R7SX83_DICSQ</name>
<dbReference type="EMBL" id="JH719414">
    <property type="protein sequence ID" value="EJF60676.1"/>
    <property type="molecule type" value="Genomic_DNA"/>
</dbReference>
<feature type="compositionally biased region" description="Polar residues" evidence="1">
    <location>
        <begin position="50"/>
        <end position="59"/>
    </location>
</feature>
<dbReference type="Proteomes" id="UP000053319">
    <property type="component" value="Unassembled WGS sequence"/>
</dbReference>
<dbReference type="RefSeq" id="XP_007366513.1">
    <property type="nucleotide sequence ID" value="XM_007366451.1"/>
</dbReference>
<proteinExistence type="predicted"/>
<dbReference type="GeneID" id="18839222"/>
<feature type="compositionally biased region" description="Basic and acidic residues" evidence="1">
    <location>
        <begin position="19"/>
        <end position="43"/>
    </location>
</feature>
<evidence type="ECO:0000313" key="2">
    <source>
        <dbReference type="EMBL" id="EJF60676.1"/>
    </source>
</evidence>
<dbReference type="AlphaFoldDB" id="R7SX83"/>
<reference evidence="2 3" key="1">
    <citation type="journal article" date="2012" name="Science">
        <title>The Paleozoic origin of enzymatic lignin decomposition reconstructed from 31 fungal genomes.</title>
        <authorList>
            <person name="Floudas D."/>
            <person name="Binder M."/>
            <person name="Riley R."/>
            <person name="Barry K."/>
            <person name="Blanchette R.A."/>
            <person name="Henrissat B."/>
            <person name="Martinez A.T."/>
            <person name="Otillar R."/>
            <person name="Spatafora J.W."/>
            <person name="Yadav J.S."/>
            <person name="Aerts A."/>
            <person name="Benoit I."/>
            <person name="Boyd A."/>
            <person name="Carlson A."/>
            <person name="Copeland A."/>
            <person name="Coutinho P.M."/>
            <person name="de Vries R.P."/>
            <person name="Ferreira P."/>
            <person name="Findley K."/>
            <person name="Foster B."/>
            <person name="Gaskell J."/>
            <person name="Glotzer D."/>
            <person name="Gorecki P."/>
            <person name="Heitman J."/>
            <person name="Hesse C."/>
            <person name="Hori C."/>
            <person name="Igarashi K."/>
            <person name="Jurgens J.A."/>
            <person name="Kallen N."/>
            <person name="Kersten P."/>
            <person name="Kohler A."/>
            <person name="Kuees U."/>
            <person name="Kumar T.K.A."/>
            <person name="Kuo A."/>
            <person name="LaButti K."/>
            <person name="Larrondo L.F."/>
            <person name="Lindquist E."/>
            <person name="Ling A."/>
            <person name="Lombard V."/>
            <person name="Lucas S."/>
            <person name="Lundell T."/>
            <person name="Martin R."/>
            <person name="McLaughlin D.J."/>
            <person name="Morgenstern I."/>
            <person name="Morin E."/>
            <person name="Murat C."/>
            <person name="Nagy L.G."/>
            <person name="Nolan M."/>
            <person name="Ohm R.A."/>
            <person name="Patyshakuliyeva A."/>
            <person name="Rokas A."/>
            <person name="Ruiz-Duenas F.J."/>
            <person name="Sabat G."/>
            <person name="Salamov A."/>
            <person name="Samejima M."/>
            <person name="Schmutz J."/>
            <person name="Slot J.C."/>
            <person name="St John F."/>
            <person name="Stenlid J."/>
            <person name="Sun H."/>
            <person name="Sun S."/>
            <person name="Syed K."/>
            <person name="Tsang A."/>
            <person name="Wiebenga A."/>
            <person name="Young D."/>
            <person name="Pisabarro A."/>
            <person name="Eastwood D.C."/>
            <person name="Martin F."/>
            <person name="Cullen D."/>
            <person name="Grigoriev I.V."/>
            <person name="Hibbett D.S."/>
        </authorList>
    </citation>
    <scope>NUCLEOTIDE SEQUENCE [LARGE SCALE GENOMIC DNA]</scope>
    <source>
        <strain evidence="2 3">LYAD-421 SS1</strain>
    </source>
</reference>